<evidence type="ECO:0000256" key="1">
    <source>
        <dbReference type="SAM" id="Phobius"/>
    </source>
</evidence>
<protein>
    <recommendedName>
        <fullName evidence="4">Polysaccharide chain length determinant N-terminal domain-containing protein</fullName>
    </recommendedName>
</protein>
<dbReference type="EMBL" id="CP101527">
    <property type="protein sequence ID" value="UZW73437.1"/>
    <property type="molecule type" value="Genomic_DNA"/>
</dbReference>
<keyword evidence="1" id="KW-1133">Transmembrane helix</keyword>
<feature type="transmembrane region" description="Helical" evidence="1">
    <location>
        <begin position="463"/>
        <end position="484"/>
    </location>
</feature>
<evidence type="ECO:0000313" key="2">
    <source>
        <dbReference type="EMBL" id="UZW73437.1"/>
    </source>
</evidence>
<reference evidence="2" key="1">
    <citation type="submission" date="2022-07" db="EMBL/GenBank/DDBJ databases">
        <title>Alkalimarinus sp. nov., isolated from gut of a Alitta virens.</title>
        <authorList>
            <person name="Yang A.I."/>
            <person name="Shin N.-R."/>
        </authorList>
    </citation>
    <scope>NUCLEOTIDE SEQUENCE</scope>
    <source>
        <strain evidence="2">FA028</strain>
    </source>
</reference>
<name>A0A9E8HHG9_9ALTE</name>
<dbReference type="AlphaFoldDB" id="A0A9E8HHG9"/>
<gene>
    <name evidence="2" type="ORF">NNL22_10280</name>
</gene>
<dbReference type="Proteomes" id="UP001164472">
    <property type="component" value="Chromosome"/>
</dbReference>
<keyword evidence="3" id="KW-1185">Reference proteome</keyword>
<feature type="transmembrane region" description="Helical" evidence="1">
    <location>
        <begin position="32"/>
        <end position="50"/>
    </location>
</feature>
<dbReference type="KEGG" id="asem:NNL22_10280"/>
<organism evidence="2 3">
    <name type="scientific">Alkalimarinus sediminis</name>
    <dbReference type="NCBI Taxonomy" id="1632866"/>
    <lineage>
        <taxon>Bacteria</taxon>
        <taxon>Pseudomonadati</taxon>
        <taxon>Pseudomonadota</taxon>
        <taxon>Gammaproteobacteria</taxon>
        <taxon>Alteromonadales</taxon>
        <taxon>Alteromonadaceae</taxon>
        <taxon>Alkalimarinus</taxon>
    </lineage>
</organism>
<evidence type="ECO:0008006" key="4">
    <source>
        <dbReference type="Google" id="ProtNLM"/>
    </source>
</evidence>
<keyword evidence="1" id="KW-0472">Membrane</keyword>
<evidence type="ECO:0000313" key="3">
    <source>
        <dbReference type="Proteomes" id="UP001164472"/>
    </source>
</evidence>
<proteinExistence type="predicted"/>
<sequence length="503" mass="55107">MNQYVSPDAIRPSEDEIDLADLVRTIWRQKGLVLGVVVITVFMVMSYHLAKATFKTPNKVDFAISLTFLDADENSYPNGSPFSPNDLVSPSVLQRVIDSVDKNLNLESLTASLTVEPSNSLLQASENKLAVMLADAKTPEGIREAAEVELENLRNQSRSYLTISLNIDKSGIPSDDAVYLIQKVVDSWAQMAIERGLIDASINRPLTTFVVADNANIIDSYDNAANYLDSLSRAVDQLSGLPGSKGLAVGGMSLNDLQREIRTLKNANIGPLREFAYSNSLVLASKDAAIQVRLYSRQRLLKLEHERLTKLIASYDASLSQLGQSNVSDLQGSPTLNGQDSSPQFDQSFLSALLKLGTELGSVDSRKDLFDRRINATEELLDLEKEMAILDGVVNETFSKLDPHAILDSSLKQITIDLNSLQKQMDSFVVSARELIMQNNSQLYIVDSAPQLRGTGVMIAQKLSLYLVLAALLGLMLGVVLALVRGSVKKTSNSELLSIESRR</sequence>
<accession>A0A9E8HHG9</accession>
<keyword evidence="1" id="KW-0812">Transmembrane</keyword>
<dbReference type="RefSeq" id="WP_251809578.1">
    <property type="nucleotide sequence ID" value="NZ_CP101527.1"/>
</dbReference>